<dbReference type="Proteomes" id="UP001499852">
    <property type="component" value="Unassembled WGS sequence"/>
</dbReference>
<keyword evidence="1" id="KW-0808">Transferase</keyword>
<dbReference type="Pfam" id="PF08843">
    <property type="entry name" value="AbiEii"/>
    <property type="match status" value="1"/>
</dbReference>
<gene>
    <name evidence="1" type="ORF">GCM10023213_28820</name>
</gene>
<keyword evidence="2" id="KW-1185">Reference proteome</keyword>
<sequence length="286" mass="32335">MFDQLVNEALRSRAELTSLRPVVEKELLHHDILREMSGAGLLAGLTFIGGTCLRACYGSARLSEDLDFTGGSRFKKSDLAELARVLTERLQTRYGLPVSVSEPVKTGGKVSTWKLTIETRPGQKHLLAQRIHLDICAISSHDPRPMMLRNLYGIDLGTSGLILQAQSREEILADKIIAFAFQESRIKNRDLWDITWLTQQGIELPTQLIPIKIRDHQREEAEFVTLLQGRIAALKVQPEMRQDFMKEMRRFLPAAIVRDTIEKEVYWSYLADVLADLGKKAVAALK</sequence>
<organism evidence="1 2">
    <name type="scientific">Prosthecobacter algae</name>
    <dbReference type="NCBI Taxonomy" id="1144682"/>
    <lineage>
        <taxon>Bacteria</taxon>
        <taxon>Pseudomonadati</taxon>
        <taxon>Verrucomicrobiota</taxon>
        <taxon>Verrucomicrobiia</taxon>
        <taxon>Verrucomicrobiales</taxon>
        <taxon>Verrucomicrobiaceae</taxon>
        <taxon>Prosthecobacter</taxon>
    </lineage>
</organism>
<accession>A0ABP9P9P7</accession>
<dbReference type="GO" id="GO:0016740">
    <property type="term" value="F:transferase activity"/>
    <property type="evidence" value="ECO:0007669"/>
    <property type="project" value="UniProtKB-KW"/>
</dbReference>
<proteinExistence type="predicted"/>
<dbReference type="Gene3D" id="3.10.450.620">
    <property type="entry name" value="JHP933, nucleotidyltransferase-like core domain"/>
    <property type="match status" value="1"/>
</dbReference>
<reference evidence="2" key="1">
    <citation type="journal article" date="2019" name="Int. J. Syst. Evol. Microbiol.">
        <title>The Global Catalogue of Microorganisms (GCM) 10K type strain sequencing project: providing services to taxonomists for standard genome sequencing and annotation.</title>
        <authorList>
            <consortium name="The Broad Institute Genomics Platform"/>
            <consortium name="The Broad Institute Genome Sequencing Center for Infectious Disease"/>
            <person name="Wu L."/>
            <person name="Ma J."/>
        </authorList>
    </citation>
    <scope>NUCLEOTIDE SEQUENCE [LARGE SCALE GENOMIC DNA]</scope>
    <source>
        <strain evidence="2">JCM 18053</strain>
    </source>
</reference>
<dbReference type="InterPro" id="IPR014942">
    <property type="entry name" value="AbiEii"/>
</dbReference>
<evidence type="ECO:0000313" key="2">
    <source>
        <dbReference type="Proteomes" id="UP001499852"/>
    </source>
</evidence>
<protein>
    <submittedName>
        <fullName evidence="1">Nucleotidyl transferase AbiEii/AbiGii toxin family protein</fullName>
    </submittedName>
</protein>
<evidence type="ECO:0000313" key="1">
    <source>
        <dbReference type="EMBL" id="GAA5142579.1"/>
    </source>
</evidence>
<name>A0ABP9P9P7_9BACT</name>
<comment type="caution">
    <text evidence="1">The sequence shown here is derived from an EMBL/GenBank/DDBJ whole genome shotgun (WGS) entry which is preliminary data.</text>
</comment>
<dbReference type="EMBL" id="BAABIA010000005">
    <property type="protein sequence ID" value="GAA5142579.1"/>
    <property type="molecule type" value="Genomic_DNA"/>
</dbReference>